<evidence type="ECO:0000313" key="11">
    <source>
        <dbReference type="EMBL" id="CAB3267487.1"/>
    </source>
</evidence>
<feature type="compositionally biased region" description="Polar residues" evidence="10">
    <location>
        <begin position="70"/>
        <end position="84"/>
    </location>
</feature>
<keyword evidence="6" id="KW-1133">Transmembrane helix</keyword>
<dbReference type="Pfam" id="PF00153">
    <property type="entry name" value="Mito_carr"/>
    <property type="match status" value="3"/>
</dbReference>
<organism evidence="11">
    <name type="scientific">Phallusia mammillata</name>
    <dbReference type="NCBI Taxonomy" id="59560"/>
    <lineage>
        <taxon>Eukaryota</taxon>
        <taxon>Metazoa</taxon>
        <taxon>Chordata</taxon>
        <taxon>Tunicata</taxon>
        <taxon>Ascidiacea</taxon>
        <taxon>Phlebobranchia</taxon>
        <taxon>Ascidiidae</taxon>
        <taxon>Phallusia</taxon>
    </lineage>
</organism>
<dbReference type="PROSITE" id="PS50920">
    <property type="entry name" value="SOLCAR"/>
    <property type="match status" value="3"/>
</dbReference>
<dbReference type="InterPro" id="IPR018108">
    <property type="entry name" value="MCP_transmembrane"/>
</dbReference>
<evidence type="ECO:0000256" key="7">
    <source>
        <dbReference type="ARBA" id="ARBA00023136"/>
    </source>
</evidence>
<comment type="similarity">
    <text evidence="2 9">Belongs to the mitochondrial carrier (TC 2.A.29) family.</text>
</comment>
<keyword evidence="5" id="KW-0677">Repeat</keyword>
<feature type="repeat" description="Solcar" evidence="8">
    <location>
        <begin position="217"/>
        <end position="307"/>
    </location>
</feature>
<feature type="repeat" description="Solcar" evidence="8">
    <location>
        <begin position="316"/>
        <end position="401"/>
    </location>
</feature>
<evidence type="ECO:0000256" key="3">
    <source>
        <dbReference type="ARBA" id="ARBA00022448"/>
    </source>
</evidence>
<gene>
    <name evidence="11" type="primary">Ucp3-001</name>
</gene>
<keyword evidence="7 8" id="KW-0472">Membrane</keyword>
<keyword evidence="3 9" id="KW-0813">Transport</keyword>
<sequence length="420" mass="45454">MASSDGLTVPMKIASAGLAGCTADIFTFPLDTAKVWLQVRGEGVAKGSPNPPPASPMTTQGLKGRKTAGKTLSSSGKPQINRAVSGTKLNSSSKKKLVKVVPVKKPGPIGKYGNMAIVKKNPTPMHNAKFADIGSIKRRIALGPAVPVASASTTSAASAGLVRTLVNGVKNNGFRSLYGGLGAGLQRQMAFCAVRIGLYDSVKEFYHGIIPGTPGGKQIPQRILAGTTSACIAVAMFQPTEVVKIKMQADARKPRGDHQYRTSIQAYRELRRVGGIRELWKGMGTNMARLGVVNVCELVTYDIVKETILDLKLLGDNPICHFSSAFISGFITTMIASPIDVVKTRYMNSPMNTYRGPIHCAKTMLFNEGVLSFYKGFVPSYLRLGSWNIVMFVSYEQYKILSRKMSHQYEPKHTYVSDLK</sequence>
<feature type="region of interest" description="Disordered" evidence="10">
    <location>
        <begin position="44"/>
        <end position="88"/>
    </location>
</feature>
<evidence type="ECO:0000256" key="2">
    <source>
        <dbReference type="ARBA" id="ARBA00006375"/>
    </source>
</evidence>
<keyword evidence="4 8" id="KW-0812">Transmembrane</keyword>
<evidence type="ECO:0000256" key="1">
    <source>
        <dbReference type="ARBA" id="ARBA00004141"/>
    </source>
</evidence>
<evidence type="ECO:0000256" key="8">
    <source>
        <dbReference type="PROSITE-ProRule" id="PRU00282"/>
    </source>
</evidence>
<protein>
    <submittedName>
        <fullName evidence="11">Mitochondrial uncoupling protein 3</fullName>
    </submittedName>
</protein>
<proteinExistence type="evidence at transcript level"/>
<evidence type="ECO:0000256" key="6">
    <source>
        <dbReference type="ARBA" id="ARBA00022989"/>
    </source>
</evidence>
<dbReference type="PANTHER" id="PTHR45618">
    <property type="entry name" value="MITOCHONDRIAL DICARBOXYLATE CARRIER-RELATED"/>
    <property type="match status" value="1"/>
</dbReference>
<feature type="repeat" description="Solcar" evidence="8">
    <location>
        <begin position="125"/>
        <end position="205"/>
    </location>
</feature>
<dbReference type="GO" id="GO:0016020">
    <property type="term" value="C:membrane"/>
    <property type="evidence" value="ECO:0007669"/>
    <property type="project" value="UniProtKB-SubCell"/>
</dbReference>
<comment type="subcellular location">
    <subcellularLocation>
        <location evidence="1">Membrane</location>
        <topology evidence="1">Multi-pass membrane protein</topology>
    </subcellularLocation>
</comment>
<evidence type="ECO:0000256" key="10">
    <source>
        <dbReference type="SAM" id="MobiDB-lite"/>
    </source>
</evidence>
<name>A0A6F9DVK2_9ASCI</name>
<dbReference type="EMBL" id="LR791625">
    <property type="protein sequence ID" value="CAB3267487.1"/>
    <property type="molecule type" value="mRNA"/>
</dbReference>
<evidence type="ECO:0000256" key="5">
    <source>
        <dbReference type="ARBA" id="ARBA00022737"/>
    </source>
</evidence>
<evidence type="ECO:0000256" key="9">
    <source>
        <dbReference type="RuleBase" id="RU000488"/>
    </source>
</evidence>
<dbReference type="SUPFAM" id="SSF103506">
    <property type="entry name" value="Mitochondrial carrier"/>
    <property type="match status" value="1"/>
</dbReference>
<dbReference type="Gene3D" id="1.50.40.10">
    <property type="entry name" value="Mitochondrial carrier domain"/>
    <property type="match status" value="1"/>
</dbReference>
<dbReference type="InterPro" id="IPR023395">
    <property type="entry name" value="MCP_dom_sf"/>
</dbReference>
<reference evidence="11" key="1">
    <citation type="submission" date="2020-04" db="EMBL/GenBank/DDBJ databases">
        <authorList>
            <person name="Neveu A P."/>
        </authorList>
    </citation>
    <scope>NUCLEOTIDE SEQUENCE</scope>
    <source>
        <tissue evidence="11">Whole embryo</tissue>
    </source>
</reference>
<dbReference type="AlphaFoldDB" id="A0A6F9DVK2"/>
<dbReference type="InterPro" id="IPR050391">
    <property type="entry name" value="Mito_Metabolite_Transporter"/>
</dbReference>
<evidence type="ECO:0000256" key="4">
    <source>
        <dbReference type="ARBA" id="ARBA00022692"/>
    </source>
</evidence>
<accession>A0A6F9DVK2</accession>